<dbReference type="GO" id="GO:0005634">
    <property type="term" value="C:nucleus"/>
    <property type="evidence" value="ECO:0007669"/>
    <property type="project" value="TreeGrafter"/>
</dbReference>
<name>A0A818SVK7_9BILA</name>
<evidence type="ECO:0000313" key="3">
    <source>
        <dbReference type="Proteomes" id="UP000663844"/>
    </source>
</evidence>
<protein>
    <recommendedName>
        <fullName evidence="1">JmjC domain-containing protein</fullName>
    </recommendedName>
</protein>
<dbReference type="PANTHER" id="PTHR10694">
    <property type="entry name" value="LYSINE-SPECIFIC DEMETHYLASE"/>
    <property type="match status" value="1"/>
</dbReference>
<dbReference type="InterPro" id="IPR003347">
    <property type="entry name" value="JmjC_dom"/>
</dbReference>
<dbReference type="SMART" id="SM00558">
    <property type="entry name" value="JmjC"/>
    <property type="match status" value="1"/>
</dbReference>
<evidence type="ECO:0000313" key="2">
    <source>
        <dbReference type="EMBL" id="CAF3678058.1"/>
    </source>
</evidence>
<dbReference type="EMBL" id="CAJOAZ010000580">
    <property type="protein sequence ID" value="CAF3678058.1"/>
    <property type="molecule type" value="Genomic_DNA"/>
</dbReference>
<dbReference type="GO" id="GO:0032452">
    <property type="term" value="F:histone demethylase activity"/>
    <property type="evidence" value="ECO:0007669"/>
    <property type="project" value="TreeGrafter"/>
</dbReference>
<organism evidence="2 3">
    <name type="scientific">Adineta steineri</name>
    <dbReference type="NCBI Taxonomy" id="433720"/>
    <lineage>
        <taxon>Eukaryota</taxon>
        <taxon>Metazoa</taxon>
        <taxon>Spiralia</taxon>
        <taxon>Gnathifera</taxon>
        <taxon>Rotifera</taxon>
        <taxon>Eurotatoria</taxon>
        <taxon>Bdelloidea</taxon>
        <taxon>Adinetida</taxon>
        <taxon>Adinetidae</taxon>
        <taxon>Adineta</taxon>
    </lineage>
</organism>
<proteinExistence type="predicted"/>
<dbReference type="AlphaFoldDB" id="A0A818SVK7"/>
<dbReference type="Proteomes" id="UP000663844">
    <property type="component" value="Unassembled WGS sequence"/>
</dbReference>
<reference evidence="2" key="1">
    <citation type="submission" date="2021-02" db="EMBL/GenBank/DDBJ databases">
        <authorList>
            <person name="Nowell W R."/>
        </authorList>
    </citation>
    <scope>NUCLEOTIDE SEQUENCE</scope>
</reference>
<dbReference type="Gene3D" id="2.60.120.650">
    <property type="entry name" value="Cupin"/>
    <property type="match status" value="1"/>
</dbReference>
<dbReference type="PROSITE" id="PS51184">
    <property type="entry name" value="JMJC"/>
    <property type="match status" value="1"/>
</dbReference>
<comment type="caution">
    <text evidence="2">The sequence shown here is derived from an EMBL/GenBank/DDBJ whole genome shotgun (WGS) entry which is preliminary data.</text>
</comment>
<dbReference type="Pfam" id="PF02373">
    <property type="entry name" value="JmjC"/>
    <property type="match status" value="1"/>
</dbReference>
<gene>
    <name evidence="2" type="ORF">OXD698_LOCUS10718</name>
</gene>
<feature type="domain" description="JmjC" evidence="1">
    <location>
        <begin position="128"/>
        <end position="287"/>
    </location>
</feature>
<sequence>MSSIWMDVPTLQVNENQLQNFVSFIYKNEQILKEFGAMKIQLNDSCKLSLKKRRNNLILVPRNEQIVKINNDENIYSLHEVDHIDESIQQSSLVIDEHDFWSSLSSSNNKQRLTNTSTLPNKSFFQKKIHPSHFNIHRLPEQSLLQLGGNKVTQQFVPCIRRAHGPGSISQMTTAKQHLFSIDYHHEGGARHWYIIPHYQRKSLQKIIDRHNSSFCLDHGQILIDPSVLDNNRIRYHRIIQRSNELVVISAGTLTQSFTENANWSESIEFALPSWIEDGHANASIPSCRCNVFQDSSRDAIDVTLFRHELIQKYITFNLSNITDDKSISLKDDKNMDIDTTSTRNTTTINSSNAENMMQTNEKLIIPLEPIVPPSQSSSTTWVTPSISSYFSEEDKNKSVDNNAQLQYEVLE</sequence>
<dbReference type="GO" id="GO:0010468">
    <property type="term" value="P:regulation of gene expression"/>
    <property type="evidence" value="ECO:0007669"/>
    <property type="project" value="TreeGrafter"/>
</dbReference>
<evidence type="ECO:0000259" key="1">
    <source>
        <dbReference type="PROSITE" id="PS51184"/>
    </source>
</evidence>
<dbReference type="GO" id="GO:0000785">
    <property type="term" value="C:chromatin"/>
    <property type="evidence" value="ECO:0007669"/>
    <property type="project" value="TreeGrafter"/>
</dbReference>
<accession>A0A818SVK7</accession>